<keyword evidence="3" id="KW-0378">Hydrolase</keyword>
<dbReference type="PANTHER" id="PTHR47962:SF5">
    <property type="entry name" value="ATP-DEPENDENT HELICASE LHR-RELATED"/>
    <property type="match status" value="1"/>
</dbReference>
<feature type="region of interest" description="Disordered" evidence="9">
    <location>
        <begin position="1668"/>
        <end position="1724"/>
    </location>
</feature>
<keyword evidence="1" id="KW-0547">Nucleotide-binding</keyword>
<feature type="compositionally biased region" description="Low complexity" evidence="9">
    <location>
        <begin position="1077"/>
        <end position="1096"/>
    </location>
</feature>
<dbReference type="InterPro" id="IPR052511">
    <property type="entry name" value="ATP-dep_Helicase"/>
</dbReference>
<evidence type="ECO:0000256" key="6">
    <source>
        <dbReference type="ARBA" id="ARBA00023125"/>
    </source>
</evidence>
<dbReference type="Pfam" id="PF08494">
    <property type="entry name" value="DEAD_assoc"/>
    <property type="match status" value="1"/>
</dbReference>
<keyword evidence="13" id="KW-1185">Reference proteome</keyword>
<protein>
    <submittedName>
        <fullName evidence="12">DEAD/DEAH box helicase</fullName>
    </submittedName>
</protein>
<dbReference type="InterPro" id="IPR055368">
    <property type="entry name" value="WH3_Lhr"/>
</dbReference>
<dbReference type="InterPro" id="IPR045628">
    <property type="entry name" value="Lhr_WH_dom"/>
</dbReference>
<evidence type="ECO:0000256" key="5">
    <source>
        <dbReference type="ARBA" id="ARBA00022840"/>
    </source>
</evidence>
<dbReference type="InterPro" id="IPR001650">
    <property type="entry name" value="Helicase_C-like"/>
</dbReference>
<evidence type="ECO:0000256" key="7">
    <source>
        <dbReference type="ARBA" id="ARBA00023204"/>
    </source>
</evidence>
<feature type="compositionally biased region" description="Low complexity" evidence="9">
    <location>
        <begin position="1690"/>
        <end position="1702"/>
    </location>
</feature>
<feature type="domain" description="Helicase C-terminal" evidence="11">
    <location>
        <begin position="307"/>
        <end position="547"/>
    </location>
</feature>
<evidence type="ECO:0000256" key="2">
    <source>
        <dbReference type="ARBA" id="ARBA00022763"/>
    </source>
</evidence>
<dbReference type="SUPFAM" id="SSF52540">
    <property type="entry name" value="P-loop containing nucleoside triphosphate hydrolases"/>
    <property type="match status" value="1"/>
</dbReference>
<evidence type="ECO:0000256" key="3">
    <source>
        <dbReference type="ARBA" id="ARBA00022801"/>
    </source>
</evidence>
<evidence type="ECO:0000259" key="10">
    <source>
        <dbReference type="PROSITE" id="PS51192"/>
    </source>
</evidence>
<feature type="region of interest" description="Disordered" evidence="9">
    <location>
        <begin position="1"/>
        <end position="25"/>
    </location>
</feature>
<feature type="region of interest" description="Disordered" evidence="9">
    <location>
        <begin position="1070"/>
        <end position="1146"/>
    </location>
</feature>
<dbReference type="SMART" id="SM00490">
    <property type="entry name" value="HELICc"/>
    <property type="match status" value="1"/>
</dbReference>
<dbReference type="Pfam" id="PF19306">
    <property type="entry name" value="WHD_Lhr"/>
    <property type="match status" value="1"/>
</dbReference>
<dbReference type="InterPro" id="IPR055369">
    <property type="entry name" value="WH2_Lhr"/>
</dbReference>
<organism evidence="12 13">
    <name type="scientific">Pseudokineococcus basanitobsidens</name>
    <dbReference type="NCBI Taxonomy" id="1926649"/>
    <lineage>
        <taxon>Bacteria</taxon>
        <taxon>Bacillati</taxon>
        <taxon>Actinomycetota</taxon>
        <taxon>Actinomycetes</taxon>
        <taxon>Kineosporiales</taxon>
        <taxon>Kineosporiaceae</taxon>
        <taxon>Pseudokineococcus</taxon>
    </lineage>
</organism>
<keyword evidence="6" id="KW-0238">DNA-binding</keyword>
<feature type="compositionally biased region" description="Low complexity" evidence="9">
    <location>
        <begin position="1"/>
        <end position="16"/>
    </location>
</feature>
<feature type="compositionally biased region" description="Low complexity" evidence="9">
    <location>
        <begin position="1507"/>
        <end position="1527"/>
    </location>
</feature>
<dbReference type="PROSITE" id="PS51192">
    <property type="entry name" value="HELICASE_ATP_BIND_1"/>
    <property type="match status" value="1"/>
</dbReference>
<dbReference type="InterPro" id="IPR011545">
    <property type="entry name" value="DEAD/DEAH_box_helicase_dom"/>
</dbReference>
<feature type="region of interest" description="Disordered" evidence="9">
    <location>
        <begin position="1497"/>
        <end position="1545"/>
    </location>
</feature>
<dbReference type="Pfam" id="PF00270">
    <property type="entry name" value="DEAD"/>
    <property type="match status" value="1"/>
</dbReference>
<feature type="region of interest" description="Disordered" evidence="9">
    <location>
        <begin position="350"/>
        <end position="426"/>
    </location>
</feature>
<evidence type="ECO:0000313" key="12">
    <source>
        <dbReference type="EMBL" id="MEJ5945112.1"/>
    </source>
</evidence>
<evidence type="ECO:0000256" key="9">
    <source>
        <dbReference type="SAM" id="MobiDB-lite"/>
    </source>
</evidence>
<dbReference type="InterPro" id="IPR055367">
    <property type="entry name" value="WH4_Lhr"/>
</dbReference>
<feature type="compositionally biased region" description="Acidic residues" evidence="9">
    <location>
        <begin position="1106"/>
        <end position="1132"/>
    </location>
</feature>
<gene>
    <name evidence="12" type="ORF">WDZ17_07350</name>
</gene>
<dbReference type="Pfam" id="PF00271">
    <property type="entry name" value="Helicase_C"/>
    <property type="match status" value="1"/>
</dbReference>
<dbReference type="Pfam" id="PF23234">
    <property type="entry name" value="WHD_4th_Lhr"/>
    <property type="match status" value="1"/>
</dbReference>
<dbReference type="Gene3D" id="3.40.50.300">
    <property type="entry name" value="P-loop containing nucleotide triphosphate hydrolases"/>
    <property type="match status" value="2"/>
</dbReference>
<feature type="compositionally biased region" description="Low complexity" evidence="9">
    <location>
        <begin position="1137"/>
        <end position="1146"/>
    </location>
</feature>
<evidence type="ECO:0000256" key="1">
    <source>
        <dbReference type="ARBA" id="ARBA00022741"/>
    </source>
</evidence>
<dbReference type="EMBL" id="JBBIAA010000005">
    <property type="protein sequence ID" value="MEJ5945112.1"/>
    <property type="molecule type" value="Genomic_DNA"/>
</dbReference>
<feature type="domain" description="Helicase ATP-binding" evidence="10">
    <location>
        <begin position="57"/>
        <end position="249"/>
    </location>
</feature>
<dbReference type="InterPro" id="IPR013701">
    <property type="entry name" value="Lhr-like_DEAD/DEAH_assoc"/>
</dbReference>
<accession>A0ABU8RJ41</accession>
<dbReference type="PANTHER" id="PTHR47962">
    <property type="entry name" value="ATP-DEPENDENT HELICASE LHR-RELATED-RELATED"/>
    <property type="match status" value="1"/>
</dbReference>
<comment type="caution">
    <text evidence="12">The sequence shown here is derived from an EMBL/GenBank/DDBJ whole genome shotgun (WGS) entry which is preliminary data.</text>
</comment>
<dbReference type="SMART" id="SM00487">
    <property type="entry name" value="DEXDc"/>
    <property type="match status" value="1"/>
</dbReference>
<keyword evidence="7" id="KW-0234">DNA repair</keyword>
<evidence type="ECO:0000256" key="8">
    <source>
        <dbReference type="ARBA" id="ARBA00023235"/>
    </source>
</evidence>
<keyword evidence="4 12" id="KW-0347">Helicase</keyword>
<evidence type="ECO:0000256" key="4">
    <source>
        <dbReference type="ARBA" id="ARBA00022806"/>
    </source>
</evidence>
<reference evidence="12 13" key="1">
    <citation type="journal article" date="2017" name="Int. J. Syst. Evol. Microbiol.">
        <title>Pseudokineococcus basanitobsidens sp. nov., isolated from volcanic rock.</title>
        <authorList>
            <person name="Lee D.W."/>
            <person name="Park M.Y."/>
            <person name="Kim J.J."/>
            <person name="Kim B.S."/>
        </authorList>
    </citation>
    <scope>NUCLEOTIDE SEQUENCE [LARGE SCALE GENOMIC DNA]</scope>
    <source>
        <strain evidence="12 13">DSM 103726</strain>
    </source>
</reference>
<sequence length="1814" mass="190856">MPRRAAATADDAAPDGGAREPARPQAREQVLERFSEATRRWFTGAFAGPTAAQAGAWEAISSGDHTLVVAPTGSGKTLSAFLWAVDRLVTDPVPEAAQRCRVLYVSPLKALASDVQRNLRSPLTGIGHERVRLGLPEPDVRVGIRSGDTSAADRRLQARTPPDVLITTPESLFLVLTSKARESLAGVTTVIVDEVHAVAGTKRGAHLALSLERLDAMLPQPAQRIGLSATVRPPEAVARFLAGARAPGEEGGRATTVVQPPSEKRFDLSVVVPVEDMSALGEPTDDLTGAAAGAQRTTSIWPSVEERIVDLVAPVDGEHRSTIVFANSRRLAERLTARLNEEWAERLEAAAGDGVPPDDDAPDGDAPQEDDGDLRDEDDEDHDGAGPGPADDRDEDGDVGPQWAGSAGTRLAERPRRAPAEVMAQAGASTGAPAVLARAHHGSVSKEQRALIEDDLKSGRLPAVVATSSLELGIDMGAVDLVVQVESPPSVASGLQRVGRAGHQVGAVSRGVLFPKFRADLVQTAVVTERMRSGRIEELRVPSSPLDVLAQQVVAMTAMDDWSVDDLERVVRRAASFERLGRPVLEAVLDMLSGRYPSEEFAELRPRVVWDRVTDVLSGRPGAQRLAVTSGGTIPDRGLYGVFLASGEGPGRRVGELDEEMVYESRVGDVFTLGASTWRIEDITRDQVLVTPAPGQPGKLPFWHGDALGRPAELGRAVGSFVRELAAAPGGWDGEVARSRAQEAGLDEWAVGNLLGYLREQQEATGHLPDDRTLVVERFRDELGDWRVVVHSPYGQQLHAPWALAVAARMRERFGVDVQAMPADDGIVLRLPDVGYDSGGLDGGLPGDGDDDGGAGLPDLADVLLMDPDDVASVVTDELGGSALFAARFRECAGRALLLPRRSPDRRQPLWQQRQRAAQLLEVASRYPSFPVVLETVRECLQDVFDVPALEQLLRDLRSRSVRVVEVTTQTPSPFARSLMFGYVAQFLYEGDSPLAERRAAALSLDPGLLAELLGRGDGAALADLLDPDAVLRTHAELQRLRPERGVRGAEDAADLLRVLGPLSTLEVARRTRPDAVPDAAVPSGAGGAPVPLETGAGRDGGADDGVTDDGATDDGATDDGATDDGATDDGDPGVSADGAAHEAAAQQRVPAVEAWLRSLEQSRRVIAVRIAGEERWAAVEDAGRLRDALGTPLPVGVPEAFTAPVPDPVGELVSRYARTHVPFAPEQLARRLGLGGAVVAAALRGLEQRGRLVRGDLLPEGLRGLLDEPSGADPGAPSPVAPEAAVEHVCDAEVLRVLRRRSLAALRAEVEPVPAEDLAAFVPRWQGVGARLRGAEGLVRVVEQLAGAVLPASAVESLVLPARLQRYAPALLDELTASGEVLWCGHGALPGDDGWVSLHLADSAHLTLPVRSPWEAPEGGAPVAPVPAAAREDALELTDGHRAVLEALDGGGAYFFRALADAVGSTDDDGLAEVLWDLVWDGRLTNDTLAPLRARLRGGRTRHKSAPAAPRSRYASSRRGWAAGRSRPGRPPVPVRGGPPHTAGRWSLLPTVEPDPTVRAAAQAEVLLDRYGVVTRGSVAAERVPGGFAGVYRVLAAMEDAGRVRRGYFVEGLGASQFAGPGAVDRLRAVARPLGEQPGRAGPGSVDEHPAAVLAACDPANPFGAALPWPGRGGAPGPPAPDGAEVLDDGSPADGAPADGAPGAGKDDARDEGAAGGRAHRPARAAGALVVVRDGRLLLYVERGGRSVRTWSQDPDDLAAASRALVTAVRDGGLGQLLVQKADGEPVLSGGAVAGALEEAGFTPTPRGLRLRP</sequence>
<keyword evidence="8" id="KW-0413">Isomerase</keyword>
<dbReference type="InterPro" id="IPR027417">
    <property type="entry name" value="P-loop_NTPase"/>
</dbReference>
<feature type="compositionally biased region" description="Basic residues" evidence="9">
    <location>
        <begin position="1497"/>
        <end position="1506"/>
    </location>
</feature>
<keyword evidence="2" id="KW-0227">DNA damage</keyword>
<feature type="compositionally biased region" description="Acidic residues" evidence="9">
    <location>
        <begin position="356"/>
        <end position="382"/>
    </location>
</feature>
<evidence type="ECO:0000259" key="11">
    <source>
        <dbReference type="PROSITE" id="PS51194"/>
    </source>
</evidence>
<proteinExistence type="predicted"/>
<keyword evidence="5" id="KW-0067">ATP-binding</keyword>
<evidence type="ECO:0000313" key="13">
    <source>
        <dbReference type="Proteomes" id="UP001387100"/>
    </source>
</evidence>
<name>A0ABU8RJ41_9ACTN</name>
<dbReference type="Pfam" id="PF23236">
    <property type="entry name" value="WHD_2nd_Lhr"/>
    <property type="match status" value="2"/>
</dbReference>
<dbReference type="PROSITE" id="PS51194">
    <property type="entry name" value="HELICASE_CTER"/>
    <property type="match status" value="1"/>
</dbReference>
<dbReference type="InterPro" id="IPR014001">
    <property type="entry name" value="Helicase_ATP-bd"/>
</dbReference>
<dbReference type="GO" id="GO:0004386">
    <property type="term" value="F:helicase activity"/>
    <property type="evidence" value="ECO:0007669"/>
    <property type="project" value="UniProtKB-KW"/>
</dbReference>
<dbReference type="Proteomes" id="UP001387100">
    <property type="component" value="Unassembled WGS sequence"/>
</dbReference>
<dbReference type="Pfam" id="PF23235">
    <property type="entry name" value="WHD_3rd_Lhr"/>
    <property type="match status" value="1"/>
</dbReference>